<dbReference type="Pfam" id="PF00990">
    <property type="entry name" value="GGDEF"/>
    <property type="match status" value="1"/>
</dbReference>
<dbReference type="Gene3D" id="3.30.70.270">
    <property type="match status" value="1"/>
</dbReference>
<comment type="caution">
    <text evidence="7">The sequence shown here is derived from an EMBL/GenBank/DDBJ whole genome shotgun (WGS) entry which is preliminary data.</text>
</comment>
<dbReference type="InterPro" id="IPR043128">
    <property type="entry name" value="Rev_trsase/Diguanyl_cyclase"/>
</dbReference>
<proteinExistence type="predicted"/>
<dbReference type="InterPro" id="IPR003660">
    <property type="entry name" value="HAMP_dom"/>
</dbReference>
<dbReference type="SUPFAM" id="SSF55073">
    <property type="entry name" value="Nucleotide cyclase"/>
    <property type="match status" value="1"/>
</dbReference>
<dbReference type="GO" id="GO:0071111">
    <property type="term" value="F:cyclic-guanylate-specific phosphodiesterase activity"/>
    <property type="evidence" value="ECO:0007669"/>
    <property type="project" value="UniProtKB-EC"/>
</dbReference>
<sequence length="935" mass="106102">MRMEKRFFQSKVARRIFLLFVLSTLIPMVILAVFQMVNLERQLRENGQFKVRQSIKSTGMALVGRLFTFTDQLNVLGHAINHLSGTELLQKRDQLIQLAPQFNAITVVPGKGKPQAITGEALSLPANVPTLLEGEGWITSDEKNARQQKDIYFVYRPDASYLLIGRVKHNFVWQFDIKEDALLWVLDGDGHVVYANTAIPHPRASGTKRDYSHSGAFDWTWKKRDYFVAYWDIFLKYRLKSKEWVVVLAEPRADMASQAGNLFRIFLPAALLALILIMYLSQFQIRRYMIPLEKLTEAARRVSAKRFDQPVALQSGDEFEELGEAFNTMIKRLNRQFQALSIMSKVDQAILFKPDVKKVIEIIFTGLKELVAYDVLMIGVSQQDNPHTLQIMTDASPDRNKAPDRVTMSQQDLEDIGRQTEIRISLPQEHPPVYMAWLNAIEGHFLIFPILHHHELAALVCLGFNHKDRRDQCNTAELHDIFNRVAVAFTHAEWEARLYYQAHYDDLTGLPNRLVLRERLNQALKQSVSGRHYGVLMFIDLDDFKDINDTMGHGVGDLLLKQVARTMEDSLLKAGTVARLGGDEFTVLLTDFKNEAEAGTIAVEAAERLLQALSSPFTLADNTFNVSASIGIVVFTAREGTTSDDLLKFADMSMYQAKESGKNCYAFFTRELEQAVQERNELLHDLHTAISDNQLRLYFQPKVDASENKLAGAEVLLRWQHPVKGLLSPDRFLPLAEDSDLIVAIGEWVIQAACLQIQEWQKQSLVVPPLAVNLAARHFIHNDLVETIIRSTNETGVDSRYLQFEITESSLINNFKETITIMEQLSASGFQFALDDFGTGYSSLSYLKKLPLHIMKIDQVFVAGLPENKQDLSIVRAIITLAKNLGLIIVAEGIETRIQSELLCEMGCSIQQGYYFSKPLPDQEFCNQFLIHSSL</sequence>
<dbReference type="PROSITE" id="PS50883">
    <property type="entry name" value="EAL"/>
    <property type="match status" value="1"/>
</dbReference>
<keyword evidence="3" id="KW-0472">Membrane</keyword>
<evidence type="ECO:0000259" key="4">
    <source>
        <dbReference type="PROSITE" id="PS50883"/>
    </source>
</evidence>
<dbReference type="FunFam" id="3.20.20.450:FF:000001">
    <property type="entry name" value="Cyclic di-GMP phosphodiesterase yahA"/>
    <property type="match status" value="1"/>
</dbReference>
<evidence type="ECO:0000256" key="3">
    <source>
        <dbReference type="SAM" id="Phobius"/>
    </source>
</evidence>
<dbReference type="InterPro" id="IPR001633">
    <property type="entry name" value="EAL_dom"/>
</dbReference>
<dbReference type="CDD" id="cd01948">
    <property type="entry name" value="EAL"/>
    <property type="match status" value="1"/>
</dbReference>
<dbReference type="SMART" id="SM00304">
    <property type="entry name" value="HAMP"/>
    <property type="match status" value="1"/>
</dbReference>
<dbReference type="SUPFAM" id="SSF55781">
    <property type="entry name" value="GAF domain-like"/>
    <property type="match status" value="1"/>
</dbReference>
<dbReference type="CDD" id="cd06225">
    <property type="entry name" value="HAMP"/>
    <property type="match status" value="1"/>
</dbReference>
<feature type="domain" description="HAMP" evidence="5">
    <location>
        <begin position="286"/>
        <end position="338"/>
    </location>
</feature>
<organism evidence="7 8">
    <name type="scientific">Legionella spiritensis</name>
    <dbReference type="NCBI Taxonomy" id="452"/>
    <lineage>
        <taxon>Bacteria</taxon>
        <taxon>Pseudomonadati</taxon>
        <taxon>Pseudomonadota</taxon>
        <taxon>Gammaproteobacteria</taxon>
        <taxon>Legionellales</taxon>
        <taxon>Legionellaceae</taxon>
        <taxon>Legionella</taxon>
    </lineage>
</organism>
<dbReference type="STRING" id="452.Lspi_2700"/>
<gene>
    <name evidence="7" type="ORF">Lspi_2700</name>
</gene>
<evidence type="ECO:0000259" key="5">
    <source>
        <dbReference type="PROSITE" id="PS50885"/>
    </source>
</evidence>
<dbReference type="PANTHER" id="PTHR33121">
    <property type="entry name" value="CYCLIC DI-GMP PHOSPHODIESTERASE PDEF"/>
    <property type="match status" value="1"/>
</dbReference>
<dbReference type="PANTHER" id="PTHR33121:SF70">
    <property type="entry name" value="SIGNALING PROTEIN YKOW"/>
    <property type="match status" value="1"/>
</dbReference>
<dbReference type="InterPro" id="IPR000160">
    <property type="entry name" value="GGDEF_dom"/>
</dbReference>
<dbReference type="CDD" id="cd01949">
    <property type="entry name" value="GGDEF"/>
    <property type="match status" value="1"/>
</dbReference>
<accession>A0A0W0YW53</accession>
<feature type="domain" description="GGDEF" evidence="6">
    <location>
        <begin position="532"/>
        <end position="670"/>
    </location>
</feature>
<dbReference type="InterPro" id="IPR029787">
    <property type="entry name" value="Nucleotide_cyclase"/>
</dbReference>
<keyword evidence="3" id="KW-0812">Transmembrane</keyword>
<evidence type="ECO:0000256" key="2">
    <source>
        <dbReference type="ARBA" id="ARBA00022636"/>
    </source>
</evidence>
<evidence type="ECO:0000313" key="8">
    <source>
        <dbReference type="Proteomes" id="UP000054877"/>
    </source>
</evidence>
<dbReference type="GO" id="GO:0016020">
    <property type="term" value="C:membrane"/>
    <property type="evidence" value="ECO:0007669"/>
    <property type="project" value="InterPro"/>
</dbReference>
<dbReference type="SMART" id="SM00052">
    <property type="entry name" value="EAL"/>
    <property type="match status" value="1"/>
</dbReference>
<reference evidence="7 8" key="1">
    <citation type="submission" date="2015-11" db="EMBL/GenBank/DDBJ databases">
        <title>Genomic analysis of 38 Legionella species identifies large and diverse effector repertoires.</title>
        <authorList>
            <person name="Burstein D."/>
            <person name="Amaro F."/>
            <person name="Zusman T."/>
            <person name="Lifshitz Z."/>
            <person name="Cohen O."/>
            <person name="Gilbert J.A."/>
            <person name="Pupko T."/>
            <person name="Shuman H.A."/>
            <person name="Segal G."/>
        </authorList>
    </citation>
    <scope>NUCLEOTIDE SEQUENCE [LARGE SCALE GENOMIC DNA]</scope>
    <source>
        <strain evidence="7 8">Mt.St.Helens-9</strain>
    </source>
</reference>
<dbReference type="Pfam" id="PF00672">
    <property type="entry name" value="HAMP"/>
    <property type="match status" value="1"/>
</dbReference>
<evidence type="ECO:0000256" key="1">
    <source>
        <dbReference type="ARBA" id="ARBA00012282"/>
    </source>
</evidence>
<evidence type="ECO:0000259" key="6">
    <source>
        <dbReference type="PROSITE" id="PS50887"/>
    </source>
</evidence>
<dbReference type="InterPro" id="IPR050706">
    <property type="entry name" value="Cyclic-di-GMP_PDE-like"/>
</dbReference>
<dbReference type="InterPro" id="IPR035919">
    <property type="entry name" value="EAL_sf"/>
</dbReference>
<dbReference type="GO" id="GO:0007165">
    <property type="term" value="P:signal transduction"/>
    <property type="evidence" value="ECO:0007669"/>
    <property type="project" value="InterPro"/>
</dbReference>
<dbReference type="SUPFAM" id="SSF141868">
    <property type="entry name" value="EAL domain-like"/>
    <property type="match status" value="1"/>
</dbReference>
<feature type="transmembrane region" description="Helical" evidence="3">
    <location>
        <begin position="262"/>
        <end position="280"/>
    </location>
</feature>
<dbReference type="PATRIC" id="fig|452.5.peg.2989"/>
<dbReference type="SMART" id="SM00267">
    <property type="entry name" value="GGDEF"/>
    <property type="match status" value="1"/>
</dbReference>
<dbReference type="AlphaFoldDB" id="A0A0W0YW53"/>
<dbReference type="EC" id="3.1.4.52" evidence="1"/>
<dbReference type="NCBIfam" id="TIGR00254">
    <property type="entry name" value="GGDEF"/>
    <property type="match status" value="1"/>
</dbReference>
<evidence type="ECO:0000313" key="7">
    <source>
        <dbReference type="EMBL" id="KTD61080.1"/>
    </source>
</evidence>
<dbReference type="Proteomes" id="UP000054877">
    <property type="component" value="Unassembled WGS sequence"/>
</dbReference>
<protein>
    <recommendedName>
        <fullName evidence="1">cyclic-guanylate-specific phosphodiesterase</fullName>
        <ecNumber evidence="1">3.1.4.52</ecNumber>
    </recommendedName>
</protein>
<dbReference type="EMBL" id="LNYX01000034">
    <property type="protein sequence ID" value="KTD61080.1"/>
    <property type="molecule type" value="Genomic_DNA"/>
</dbReference>
<dbReference type="PROSITE" id="PS50887">
    <property type="entry name" value="GGDEF"/>
    <property type="match status" value="1"/>
</dbReference>
<dbReference type="PROSITE" id="PS50885">
    <property type="entry name" value="HAMP"/>
    <property type="match status" value="1"/>
</dbReference>
<dbReference type="Gene3D" id="6.10.340.10">
    <property type="match status" value="1"/>
</dbReference>
<keyword evidence="3" id="KW-1133">Transmembrane helix</keyword>
<dbReference type="SUPFAM" id="SSF158472">
    <property type="entry name" value="HAMP domain-like"/>
    <property type="match status" value="1"/>
</dbReference>
<dbReference type="Pfam" id="PF00563">
    <property type="entry name" value="EAL"/>
    <property type="match status" value="1"/>
</dbReference>
<dbReference type="Gene3D" id="3.20.20.450">
    <property type="entry name" value="EAL domain"/>
    <property type="match status" value="1"/>
</dbReference>
<keyword evidence="2" id="KW-0973">c-di-GMP</keyword>
<name>A0A0W0YW53_LEGSP</name>
<feature type="domain" description="EAL" evidence="4">
    <location>
        <begin position="679"/>
        <end position="933"/>
    </location>
</feature>
<keyword evidence="8" id="KW-1185">Reference proteome</keyword>